<keyword evidence="3" id="KW-0804">Transcription</keyword>
<feature type="domain" description="HTH araC/xylS-type" evidence="4">
    <location>
        <begin position="167"/>
        <end position="263"/>
    </location>
</feature>
<dbReference type="InterPro" id="IPR009057">
    <property type="entry name" value="Homeodomain-like_sf"/>
</dbReference>
<dbReference type="Pfam" id="PF12833">
    <property type="entry name" value="HTH_18"/>
    <property type="match status" value="1"/>
</dbReference>
<dbReference type="RefSeq" id="WP_225263211.1">
    <property type="nucleotide sequence ID" value="NZ_BMNH01000006.1"/>
</dbReference>
<dbReference type="PANTHER" id="PTHR11019:SF199">
    <property type="entry name" value="HTH-TYPE TRANSCRIPTIONAL REGULATOR NIMR"/>
    <property type="match status" value="1"/>
</dbReference>
<dbReference type="PROSITE" id="PS01124">
    <property type="entry name" value="HTH_ARAC_FAMILY_2"/>
    <property type="match status" value="1"/>
</dbReference>
<dbReference type="PRINTS" id="PR00032">
    <property type="entry name" value="HTHARAC"/>
</dbReference>
<reference evidence="5" key="2">
    <citation type="submission" date="2020-09" db="EMBL/GenBank/DDBJ databases">
        <authorList>
            <person name="Sun Q."/>
            <person name="Zhou Y."/>
        </authorList>
    </citation>
    <scope>NUCLEOTIDE SEQUENCE</scope>
    <source>
        <strain evidence="5">CGMCC 4.7368</strain>
    </source>
</reference>
<keyword evidence="1" id="KW-0805">Transcription regulation</keyword>
<accession>A0A918DI86</accession>
<dbReference type="GO" id="GO:0043565">
    <property type="term" value="F:sequence-specific DNA binding"/>
    <property type="evidence" value="ECO:0007669"/>
    <property type="project" value="InterPro"/>
</dbReference>
<dbReference type="EMBL" id="BMNH01000006">
    <property type="protein sequence ID" value="GGO68122.1"/>
    <property type="molecule type" value="Genomic_DNA"/>
</dbReference>
<comment type="caution">
    <text evidence="5">The sequence shown here is derived from an EMBL/GenBank/DDBJ whole genome shotgun (WGS) entry which is preliminary data.</text>
</comment>
<dbReference type="PANTHER" id="PTHR11019">
    <property type="entry name" value="HTH-TYPE TRANSCRIPTIONAL REGULATOR NIMR"/>
    <property type="match status" value="1"/>
</dbReference>
<dbReference type="SUPFAM" id="SSF46689">
    <property type="entry name" value="Homeodomain-like"/>
    <property type="match status" value="1"/>
</dbReference>
<protein>
    <submittedName>
        <fullName evidence="5">AraC family transcriptional regulator</fullName>
    </submittedName>
</protein>
<evidence type="ECO:0000259" key="4">
    <source>
        <dbReference type="PROSITE" id="PS01124"/>
    </source>
</evidence>
<sequence>MSTGSHHRTDPLRCEEYGYGLGRLDGILVLKYHSAAVLEFGETRQDFLHQLYWSPDGVLSTRCGADARFVGPGESFWAQRAVTHDVRAADRQTVYRICLRQVPPALVGLRAGAVSIDDEAARLVEAIAAPGYDEHDALAARERILAGLGASTRDYVRHHATGTGFAMAVARALSHDPGAQVRLDEWAERLHVSVKTLQRDFLREFGMPYSRWRTKLRLRTSRVLLKTRPVTEVAHRVGYATPSAFIAAFAKEYGHTPGQHASHPTDPA</sequence>
<dbReference type="GO" id="GO:0003700">
    <property type="term" value="F:DNA-binding transcription factor activity"/>
    <property type="evidence" value="ECO:0007669"/>
    <property type="project" value="InterPro"/>
</dbReference>
<dbReference type="Gene3D" id="1.10.10.60">
    <property type="entry name" value="Homeodomain-like"/>
    <property type="match status" value="1"/>
</dbReference>
<reference evidence="5" key="1">
    <citation type="journal article" date="2014" name="Int. J. Syst. Evol. Microbiol.">
        <title>Complete genome sequence of Corynebacterium casei LMG S-19264T (=DSM 44701T), isolated from a smear-ripened cheese.</title>
        <authorList>
            <consortium name="US DOE Joint Genome Institute (JGI-PGF)"/>
            <person name="Walter F."/>
            <person name="Albersmeier A."/>
            <person name="Kalinowski J."/>
            <person name="Ruckert C."/>
        </authorList>
    </citation>
    <scope>NUCLEOTIDE SEQUENCE</scope>
    <source>
        <strain evidence="5">CGMCC 4.7368</strain>
    </source>
</reference>
<evidence type="ECO:0000256" key="2">
    <source>
        <dbReference type="ARBA" id="ARBA00023125"/>
    </source>
</evidence>
<organism evidence="5 6">
    <name type="scientific">Nonomuraea cavernae</name>
    <dbReference type="NCBI Taxonomy" id="2045107"/>
    <lineage>
        <taxon>Bacteria</taxon>
        <taxon>Bacillati</taxon>
        <taxon>Actinomycetota</taxon>
        <taxon>Actinomycetes</taxon>
        <taxon>Streptosporangiales</taxon>
        <taxon>Streptosporangiaceae</taxon>
        <taxon>Nonomuraea</taxon>
    </lineage>
</organism>
<dbReference type="InterPro" id="IPR018060">
    <property type="entry name" value="HTH_AraC"/>
</dbReference>
<dbReference type="InterPro" id="IPR018062">
    <property type="entry name" value="HTH_AraC-typ_CS"/>
</dbReference>
<name>A0A918DI86_9ACTN</name>
<dbReference type="InterPro" id="IPR020449">
    <property type="entry name" value="Tscrpt_reg_AraC-type_HTH"/>
</dbReference>
<evidence type="ECO:0000256" key="3">
    <source>
        <dbReference type="ARBA" id="ARBA00023163"/>
    </source>
</evidence>
<keyword evidence="2" id="KW-0238">DNA-binding</keyword>
<evidence type="ECO:0000313" key="5">
    <source>
        <dbReference type="EMBL" id="GGO68122.1"/>
    </source>
</evidence>
<gene>
    <name evidence="5" type="ORF">GCM10012289_26150</name>
</gene>
<dbReference type="PROSITE" id="PS00041">
    <property type="entry name" value="HTH_ARAC_FAMILY_1"/>
    <property type="match status" value="1"/>
</dbReference>
<dbReference type="SMART" id="SM00342">
    <property type="entry name" value="HTH_ARAC"/>
    <property type="match status" value="1"/>
</dbReference>
<dbReference type="AlphaFoldDB" id="A0A918DI86"/>
<evidence type="ECO:0000313" key="6">
    <source>
        <dbReference type="Proteomes" id="UP000646523"/>
    </source>
</evidence>
<dbReference type="Proteomes" id="UP000646523">
    <property type="component" value="Unassembled WGS sequence"/>
</dbReference>
<keyword evidence="6" id="KW-1185">Reference proteome</keyword>
<evidence type="ECO:0000256" key="1">
    <source>
        <dbReference type="ARBA" id="ARBA00023015"/>
    </source>
</evidence>
<proteinExistence type="predicted"/>